<dbReference type="Proteomes" id="UP000738359">
    <property type="component" value="Unassembled WGS sequence"/>
</dbReference>
<accession>A0A9P6J967</accession>
<sequence>MVVLSAVVFLISILGCASAISEIKRVIVTYGVLLSILIVLQLFLLIYALTRHDQTLQDLETRLHCCGYETVTDRAVPKTSKYACRDSPAFGYQTACKEQLKDAYSRHEGMFLGVIAGIEVLQVSENQSPSFNIQLPSL</sequence>
<keyword evidence="6" id="KW-0732">Signal</keyword>
<gene>
    <name evidence="7" type="ORF">BGZ70_005742</name>
</gene>
<evidence type="ECO:0000256" key="4">
    <source>
        <dbReference type="ARBA" id="ARBA00023136"/>
    </source>
</evidence>
<dbReference type="AlphaFoldDB" id="A0A9P6J967"/>
<dbReference type="InterPro" id="IPR018499">
    <property type="entry name" value="Tetraspanin/Peripherin"/>
</dbReference>
<comment type="caution">
    <text evidence="7">The sequence shown here is derived from an EMBL/GenBank/DDBJ whole genome shotgun (WGS) entry which is preliminary data.</text>
</comment>
<dbReference type="GO" id="GO:0016020">
    <property type="term" value="C:membrane"/>
    <property type="evidence" value="ECO:0007669"/>
    <property type="project" value="UniProtKB-SubCell"/>
</dbReference>
<keyword evidence="8" id="KW-1185">Reference proteome</keyword>
<protein>
    <recommendedName>
        <fullName evidence="9">Tetraspanin</fullName>
    </recommendedName>
</protein>
<dbReference type="InterPro" id="IPR008952">
    <property type="entry name" value="Tetraspanin_EC2_sf"/>
</dbReference>
<evidence type="ECO:0000313" key="7">
    <source>
        <dbReference type="EMBL" id="KAF9964901.1"/>
    </source>
</evidence>
<dbReference type="EMBL" id="JAAAHY010000308">
    <property type="protein sequence ID" value="KAF9964901.1"/>
    <property type="molecule type" value="Genomic_DNA"/>
</dbReference>
<name>A0A9P6J967_MORAP</name>
<feature type="transmembrane region" description="Helical" evidence="5">
    <location>
        <begin position="29"/>
        <end position="49"/>
    </location>
</feature>
<evidence type="ECO:0008006" key="9">
    <source>
        <dbReference type="Google" id="ProtNLM"/>
    </source>
</evidence>
<dbReference type="Pfam" id="PF00335">
    <property type="entry name" value="Tetraspanin"/>
    <property type="match status" value="1"/>
</dbReference>
<keyword evidence="3 5" id="KW-1133">Transmembrane helix</keyword>
<evidence type="ECO:0000313" key="8">
    <source>
        <dbReference type="Proteomes" id="UP000738359"/>
    </source>
</evidence>
<proteinExistence type="predicted"/>
<evidence type="ECO:0000256" key="6">
    <source>
        <dbReference type="SAM" id="SignalP"/>
    </source>
</evidence>
<evidence type="ECO:0000256" key="3">
    <source>
        <dbReference type="ARBA" id="ARBA00022989"/>
    </source>
</evidence>
<dbReference type="OrthoDB" id="71600at2759"/>
<comment type="subcellular location">
    <subcellularLocation>
        <location evidence="1">Membrane</location>
        <topology evidence="1">Multi-pass membrane protein</topology>
    </subcellularLocation>
</comment>
<feature type="signal peptide" evidence="6">
    <location>
        <begin position="1"/>
        <end position="19"/>
    </location>
</feature>
<dbReference type="SUPFAM" id="SSF48652">
    <property type="entry name" value="Tetraspanin"/>
    <property type="match status" value="1"/>
</dbReference>
<organism evidence="7 8">
    <name type="scientific">Mortierella alpina</name>
    <name type="common">Oleaginous fungus</name>
    <name type="synonym">Mortierella renispora</name>
    <dbReference type="NCBI Taxonomy" id="64518"/>
    <lineage>
        <taxon>Eukaryota</taxon>
        <taxon>Fungi</taxon>
        <taxon>Fungi incertae sedis</taxon>
        <taxon>Mucoromycota</taxon>
        <taxon>Mortierellomycotina</taxon>
        <taxon>Mortierellomycetes</taxon>
        <taxon>Mortierellales</taxon>
        <taxon>Mortierellaceae</taxon>
        <taxon>Mortierella</taxon>
    </lineage>
</organism>
<reference evidence="7" key="1">
    <citation type="journal article" date="2020" name="Fungal Divers.">
        <title>Resolving the Mortierellaceae phylogeny through synthesis of multi-gene phylogenetics and phylogenomics.</title>
        <authorList>
            <person name="Vandepol N."/>
            <person name="Liber J."/>
            <person name="Desiro A."/>
            <person name="Na H."/>
            <person name="Kennedy M."/>
            <person name="Barry K."/>
            <person name="Grigoriev I.V."/>
            <person name="Miller A.N."/>
            <person name="O'Donnell K."/>
            <person name="Stajich J.E."/>
            <person name="Bonito G."/>
        </authorList>
    </citation>
    <scope>NUCLEOTIDE SEQUENCE</scope>
    <source>
        <strain evidence="7">CK1249</strain>
    </source>
</reference>
<keyword evidence="2 5" id="KW-0812">Transmembrane</keyword>
<evidence type="ECO:0000256" key="2">
    <source>
        <dbReference type="ARBA" id="ARBA00022692"/>
    </source>
</evidence>
<evidence type="ECO:0000256" key="1">
    <source>
        <dbReference type="ARBA" id="ARBA00004141"/>
    </source>
</evidence>
<feature type="chain" id="PRO_5040246124" description="Tetraspanin" evidence="6">
    <location>
        <begin position="20"/>
        <end position="138"/>
    </location>
</feature>
<evidence type="ECO:0000256" key="5">
    <source>
        <dbReference type="SAM" id="Phobius"/>
    </source>
</evidence>
<keyword evidence="4 5" id="KW-0472">Membrane</keyword>